<keyword evidence="1" id="KW-0378">Hydrolase</keyword>
<feature type="region of interest" description="Disordered" evidence="2">
    <location>
        <begin position="18"/>
        <end position="37"/>
    </location>
</feature>
<evidence type="ECO:0000313" key="4">
    <source>
        <dbReference type="EMBL" id="CAH0377683.1"/>
    </source>
</evidence>
<gene>
    <name evidence="4" type="ORF">PECAL_5P22100</name>
</gene>
<proteinExistence type="predicted"/>
<dbReference type="PANTHER" id="PTHR48070:SF6">
    <property type="entry name" value="ESTERASE OVCA2"/>
    <property type="match status" value="1"/>
</dbReference>
<organism evidence="4 5">
    <name type="scientific">Pelagomonas calceolata</name>
    <dbReference type="NCBI Taxonomy" id="35677"/>
    <lineage>
        <taxon>Eukaryota</taxon>
        <taxon>Sar</taxon>
        <taxon>Stramenopiles</taxon>
        <taxon>Ochrophyta</taxon>
        <taxon>Pelagophyceae</taxon>
        <taxon>Pelagomonadales</taxon>
        <taxon>Pelagomonadaceae</taxon>
        <taxon>Pelagomonas</taxon>
    </lineage>
</organism>
<dbReference type="Pfam" id="PF03959">
    <property type="entry name" value="FSH1"/>
    <property type="match status" value="1"/>
</dbReference>
<protein>
    <recommendedName>
        <fullName evidence="3">Serine hydrolase domain-containing protein</fullName>
    </recommendedName>
</protein>
<dbReference type="InterPro" id="IPR005645">
    <property type="entry name" value="FSH-like_dom"/>
</dbReference>
<dbReference type="Gene3D" id="3.40.50.1820">
    <property type="entry name" value="alpha/beta hydrolase"/>
    <property type="match status" value="1"/>
</dbReference>
<dbReference type="GO" id="GO:0005634">
    <property type="term" value="C:nucleus"/>
    <property type="evidence" value="ECO:0007669"/>
    <property type="project" value="TreeGrafter"/>
</dbReference>
<dbReference type="GO" id="GO:0005737">
    <property type="term" value="C:cytoplasm"/>
    <property type="evidence" value="ECO:0007669"/>
    <property type="project" value="TreeGrafter"/>
</dbReference>
<evidence type="ECO:0000313" key="5">
    <source>
        <dbReference type="Proteomes" id="UP000789595"/>
    </source>
</evidence>
<dbReference type="Proteomes" id="UP000789595">
    <property type="component" value="Unassembled WGS sequence"/>
</dbReference>
<dbReference type="GO" id="GO:0016787">
    <property type="term" value="F:hydrolase activity"/>
    <property type="evidence" value="ECO:0007669"/>
    <property type="project" value="UniProtKB-KW"/>
</dbReference>
<reference evidence="4" key="1">
    <citation type="submission" date="2021-11" db="EMBL/GenBank/DDBJ databases">
        <authorList>
            <consortium name="Genoscope - CEA"/>
            <person name="William W."/>
        </authorList>
    </citation>
    <scope>NUCLEOTIDE SEQUENCE</scope>
</reference>
<keyword evidence="5" id="KW-1185">Reference proteome</keyword>
<name>A0A8J2T0W8_9STRA</name>
<feature type="domain" description="Serine hydrolase" evidence="3">
    <location>
        <begin position="71"/>
        <end position="241"/>
    </location>
</feature>
<dbReference type="EMBL" id="CAKKNE010000005">
    <property type="protein sequence ID" value="CAH0377683.1"/>
    <property type="molecule type" value="Genomic_DNA"/>
</dbReference>
<dbReference type="PANTHER" id="PTHR48070">
    <property type="entry name" value="ESTERASE OVCA2"/>
    <property type="match status" value="1"/>
</dbReference>
<dbReference type="InterPro" id="IPR029058">
    <property type="entry name" value="AB_hydrolase_fold"/>
</dbReference>
<evidence type="ECO:0000259" key="3">
    <source>
        <dbReference type="Pfam" id="PF03959"/>
    </source>
</evidence>
<comment type="caution">
    <text evidence="4">The sequence shown here is derived from an EMBL/GenBank/DDBJ whole genome shotgun (WGS) entry which is preliminary data.</text>
</comment>
<accession>A0A8J2T0W8</accession>
<dbReference type="SUPFAM" id="SSF53474">
    <property type="entry name" value="alpha/beta-Hydrolases"/>
    <property type="match status" value="1"/>
</dbReference>
<dbReference type="AlphaFoldDB" id="A0A8J2T0W8"/>
<evidence type="ECO:0000256" key="1">
    <source>
        <dbReference type="ARBA" id="ARBA00022801"/>
    </source>
</evidence>
<evidence type="ECO:0000256" key="2">
    <source>
        <dbReference type="SAM" id="MobiDB-lite"/>
    </source>
</evidence>
<sequence length="260" mass="28641">MPSLIKDLAGYFLGSVPEASKARPPATTPAQRDDKTDAKTWWWETRETDRDAFASSRHRAHLPRCKRTGRPLKILALHGRGSNNDITAIQLSSLEVPTRCVADLLSAPRDSSPQSDVFHMLSNRPFHEWGHDEKALKGVLAYIERYGPYDGLYGFSQGAAVVTALSKPGVAEGFGSKRTWRFVICACGVPPPGDGTVDLPSLQISGRRDPFLSASRALADVYEAPVLLEHAGGHELPLKLRHDARFKDALDAFFDRVLEL</sequence>
<dbReference type="OrthoDB" id="414698at2759"/>
<dbReference type="InterPro" id="IPR050593">
    <property type="entry name" value="LovG"/>
</dbReference>